<dbReference type="Gene3D" id="2.170.140.10">
    <property type="entry name" value="Chitin binding domain"/>
    <property type="match status" value="1"/>
</dbReference>
<keyword evidence="8" id="KW-1015">Disulfide bond</keyword>
<dbReference type="InterPro" id="IPR017853">
    <property type="entry name" value="GH"/>
</dbReference>
<dbReference type="SUPFAM" id="SSF54556">
    <property type="entry name" value="Chitinase insertion domain"/>
    <property type="match status" value="1"/>
</dbReference>
<keyword evidence="10 12" id="KW-0326">Glycosidase</keyword>
<dbReference type="PROSITE" id="PS01095">
    <property type="entry name" value="GH18_1"/>
    <property type="match status" value="1"/>
</dbReference>
<comment type="caution">
    <text evidence="17">The sequence shown here is derived from an EMBL/GenBank/DDBJ whole genome shotgun (WGS) entry which is preliminary data.</text>
</comment>
<evidence type="ECO:0000256" key="9">
    <source>
        <dbReference type="ARBA" id="ARBA00023277"/>
    </source>
</evidence>
<evidence type="ECO:0000313" key="17">
    <source>
        <dbReference type="EMBL" id="CAH2239666.1"/>
    </source>
</evidence>
<evidence type="ECO:0000259" key="16">
    <source>
        <dbReference type="PROSITE" id="PS51910"/>
    </source>
</evidence>
<feature type="domain" description="Chitin-binding type-2" evidence="15">
    <location>
        <begin position="469"/>
        <end position="528"/>
    </location>
</feature>
<dbReference type="InterPro" id="IPR001579">
    <property type="entry name" value="Glyco_hydro_18_chit_AS"/>
</dbReference>
<dbReference type="SMART" id="SM00636">
    <property type="entry name" value="Glyco_18"/>
    <property type="match status" value="1"/>
</dbReference>
<sequence>MNKLNLFVLCILTVTCSYVAAKEKVVVCYYGTWATYRHGDGQFDVAQINTDLCTHLIYTFVGINNQGVVISLDPWLDLPDNWGRDNFRKFNALKQYKPSLKTLLAVGGWNEGSAKYSVMAASPTLRNNFITSAIEMVLKYGFDGFDIDWEYPNGRDSVYGKADIDNFTLLLKEMRAEFDKHGLLLSAAVAAAGSVAASYYNIPAFTQYVDYVNLMTYDMYGAWDSVTGHNAPLHKGQGDENVARENVFTVDLALEYWLQQGCPADKLVLGIPLYGRTFQLTNANNNGVRAPASGAGIAGPWTATSGFIGYNEFCLRLKTESWDLRYDSLAKVPYAVQGRNWVSYDDPNSIAVKIEHALQYNIAGAMIWSIETDDFRGKCAGDFPLLRAINQALGKYSATTTPAASSTTTTSTTTTTTTTPKPAQTSTTTTSQPTTTSTTTTTQPAQTTTTTTSRPATSSTSTTTLAPSSSVCQREGFNPDPTSCNSFYVCVMGGYGVLVPHRFTCSADLHWDQQNLVCNYSHQANCKN</sequence>
<comment type="similarity">
    <text evidence="2">Belongs to the glycosyl hydrolase 18 family. Chitinase class II subfamily.</text>
</comment>
<dbReference type="CDD" id="cd02872">
    <property type="entry name" value="GH18_chitolectin_chitotriosidase"/>
    <property type="match status" value="1"/>
</dbReference>
<proteinExistence type="inferred from homology"/>
<evidence type="ECO:0000259" key="15">
    <source>
        <dbReference type="PROSITE" id="PS50940"/>
    </source>
</evidence>
<dbReference type="EC" id="3.2.1.14" evidence="3"/>
<dbReference type="Pfam" id="PF01607">
    <property type="entry name" value="CBM_14"/>
    <property type="match status" value="1"/>
</dbReference>
<feature type="compositionally biased region" description="Low complexity" evidence="13">
    <location>
        <begin position="400"/>
        <end position="470"/>
    </location>
</feature>
<dbReference type="EMBL" id="CAKXAJ010025449">
    <property type="protein sequence ID" value="CAH2239666.1"/>
    <property type="molecule type" value="Genomic_DNA"/>
</dbReference>
<evidence type="ECO:0000256" key="14">
    <source>
        <dbReference type="SAM" id="SignalP"/>
    </source>
</evidence>
<evidence type="ECO:0000256" key="4">
    <source>
        <dbReference type="ARBA" id="ARBA00022669"/>
    </source>
</evidence>
<evidence type="ECO:0000256" key="13">
    <source>
        <dbReference type="SAM" id="MobiDB-lite"/>
    </source>
</evidence>
<dbReference type="FunFam" id="3.10.50.10:FF:000004">
    <property type="entry name" value="Chitinase 5"/>
    <property type="match status" value="1"/>
</dbReference>
<dbReference type="PANTHER" id="PTHR11177:SF360">
    <property type="entry name" value="CHITINASE 4-RELATED"/>
    <property type="match status" value="1"/>
</dbReference>
<dbReference type="InterPro" id="IPR029070">
    <property type="entry name" value="Chitinase_insertion_sf"/>
</dbReference>
<dbReference type="InterPro" id="IPR011583">
    <property type="entry name" value="Chitinase_II/V-like_cat"/>
</dbReference>
<dbReference type="PROSITE" id="PS50940">
    <property type="entry name" value="CHIT_BIND_II"/>
    <property type="match status" value="1"/>
</dbReference>
<evidence type="ECO:0000256" key="10">
    <source>
        <dbReference type="ARBA" id="ARBA00023295"/>
    </source>
</evidence>
<feature type="signal peptide" evidence="14">
    <location>
        <begin position="1"/>
        <end position="21"/>
    </location>
</feature>
<evidence type="ECO:0000256" key="12">
    <source>
        <dbReference type="RuleBase" id="RU000489"/>
    </source>
</evidence>
<reference evidence="17" key="1">
    <citation type="submission" date="2022-03" db="EMBL/GenBank/DDBJ databases">
        <authorList>
            <person name="Lindestad O."/>
        </authorList>
    </citation>
    <scope>NUCLEOTIDE SEQUENCE</scope>
</reference>
<accession>A0A8S4RQF9</accession>
<evidence type="ECO:0000256" key="1">
    <source>
        <dbReference type="ARBA" id="ARBA00000822"/>
    </source>
</evidence>
<dbReference type="Proteomes" id="UP000838756">
    <property type="component" value="Unassembled WGS sequence"/>
</dbReference>
<keyword evidence="5 14" id="KW-0732">Signal</keyword>
<protein>
    <recommendedName>
        <fullName evidence="3">chitinase</fullName>
        <ecNumber evidence="3">3.2.1.14</ecNumber>
    </recommendedName>
</protein>
<dbReference type="InterPro" id="IPR002557">
    <property type="entry name" value="Chitin-bd_dom"/>
</dbReference>
<dbReference type="PROSITE" id="PS51910">
    <property type="entry name" value="GH18_2"/>
    <property type="match status" value="1"/>
</dbReference>
<dbReference type="OrthoDB" id="73875at2759"/>
<dbReference type="Pfam" id="PF00704">
    <property type="entry name" value="Glyco_hydro_18"/>
    <property type="match status" value="1"/>
</dbReference>
<keyword evidence="4" id="KW-0147">Chitin-binding</keyword>
<dbReference type="GO" id="GO:0006032">
    <property type="term" value="P:chitin catabolic process"/>
    <property type="evidence" value="ECO:0007669"/>
    <property type="project" value="UniProtKB-KW"/>
</dbReference>
<feature type="region of interest" description="Disordered" evidence="13">
    <location>
        <begin position="400"/>
        <end position="472"/>
    </location>
</feature>
<keyword evidence="7" id="KW-0146">Chitin degradation</keyword>
<keyword evidence="6 12" id="KW-0378">Hydrolase</keyword>
<evidence type="ECO:0000256" key="2">
    <source>
        <dbReference type="ARBA" id="ARBA00009121"/>
    </source>
</evidence>
<name>A0A8S4RQF9_9NEOP</name>
<dbReference type="PANTHER" id="PTHR11177">
    <property type="entry name" value="CHITINASE"/>
    <property type="match status" value="1"/>
</dbReference>
<dbReference type="GO" id="GO:0008061">
    <property type="term" value="F:chitin binding"/>
    <property type="evidence" value="ECO:0007669"/>
    <property type="project" value="UniProtKB-KW"/>
</dbReference>
<feature type="chain" id="PRO_5035882754" description="chitinase" evidence="14">
    <location>
        <begin position="22"/>
        <end position="528"/>
    </location>
</feature>
<dbReference type="Gene3D" id="3.10.50.10">
    <property type="match status" value="1"/>
</dbReference>
<keyword evidence="9" id="KW-0119">Carbohydrate metabolism</keyword>
<dbReference type="Gene3D" id="3.20.20.80">
    <property type="entry name" value="Glycosidases"/>
    <property type="match status" value="1"/>
</dbReference>
<dbReference type="GO" id="GO:0005576">
    <property type="term" value="C:extracellular region"/>
    <property type="evidence" value="ECO:0007669"/>
    <property type="project" value="InterPro"/>
</dbReference>
<evidence type="ECO:0000313" key="18">
    <source>
        <dbReference type="Proteomes" id="UP000838756"/>
    </source>
</evidence>
<dbReference type="SUPFAM" id="SSF51445">
    <property type="entry name" value="(Trans)glycosidases"/>
    <property type="match status" value="1"/>
</dbReference>
<evidence type="ECO:0000256" key="5">
    <source>
        <dbReference type="ARBA" id="ARBA00022729"/>
    </source>
</evidence>
<evidence type="ECO:0000256" key="7">
    <source>
        <dbReference type="ARBA" id="ARBA00023024"/>
    </source>
</evidence>
<dbReference type="InterPro" id="IPR001223">
    <property type="entry name" value="Glyco_hydro18_cat"/>
</dbReference>
<dbReference type="AlphaFoldDB" id="A0A8S4RQF9"/>
<evidence type="ECO:0000256" key="3">
    <source>
        <dbReference type="ARBA" id="ARBA00012729"/>
    </source>
</evidence>
<dbReference type="SUPFAM" id="SSF57625">
    <property type="entry name" value="Invertebrate chitin-binding proteins"/>
    <property type="match status" value="1"/>
</dbReference>
<dbReference type="SMART" id="SM00494">
    <property type="entry name" value="ChtBD2"/>
    <property type="match status" value="1"/>
</dbReference>
<keyword evidence="18" id="KW-1185">Reference proteome</keyword>
<keyword evidence="11" id="KW-0624">Polysaccharide degradation</keyword>
<evidence type="ECO:0000256" key="8">
    <source>
        <dbReference type="ARBA" id="ARBA00023157"/>
    </source>
</evidence>
<feature type="domain" description="GH18" evidence="16">
    <location>
        <begin position="24"/>
        <end position="396"/>
    </location>
</feature>
<dbReference type="GO" id="GO:0000272">
    <property type="term" value="P:polysaccharide catabolic process"/>
    <property type="evidence" value="ECO:0007669"/>
    <property type="project" value="UniProtKB-KW"/>
</dbReference>
<gene>
    <name evidence="17" type="primary">jg12442</name>
    <name evidence="17" type="ORF">PAEG_LOCUS16329</name>
</gene>
<dbReference type="GO" id="GO:0008843">
    <property type="term" value="F:endochitinase activity"/>
    <property type="evidence" value="ECO:0007669"/>
    <property type="project" value="UniProtKB-EC"/>
</dbReference>
<evidence type="ECO:0000256" key="6">
    <source>
        <dbReference type="ARBA" id="ARBA00022801"/>
    </source>
</evidence>
<organism evidence="17 18">
    <name type="scientific">Pararge aegeria aegeria</name>
    <dbReference type="NCBI Taxonomy" id="348720"/>
    <lineage>
        <taxon>Eukaryota</taxon>
        <taxon>Metazoa</taxon>
        <taxon>Ecdysozoa</taxon>
        <taxon>Arthropoda</taxon>
        <taxon>Hexapoda</taxon>
        <taxon>Insecta</taxon>
        <taxon>Pterygota</taxon>
        <taxon>Neoptera</taxon>
        <taxon>Endopterygota</taxon>
        <taxon>Lepidoptera</taxon>
        <taxon>Glossata</taxon>
        <taxon>Ditrysia</taxon>
        <taxon>Papilionoidea</taxon>
        <taxon>Nymphalidae</taxon>
        <taxon>Satyrinae</taxon>
        <taxon>Satyrini</taxon>
        <taxon>Parargina</taxon>
        <taxon>Pararge</taxon>
    </lineage>
</organism>
<dbReference type="InterPro" id="IPR036508">
    <property type="entry name" value="Chitin-bd_dom_sf"/>
</dbReference>
<dbReference type="InterPro" id="IPR050314">
    <property type="entry name" value="Glycosyl_Hydrlase_18"/>
</dbReference>
<evidence type="ECO:0000256" key="11">
    <source>
        <dbReference type="ARBA" id="ARBA00023326"/>
    </source>
</evidence>
<comment type="catalytic activity">
    <reaction evidence="1">
        <text>Random endo-hydrolysis of N-acetyl-beta-D-glucosaminide (1-&gt;4)-beta-linkages in chitin and chitodextrins.</text>
        <dbReference type="EC" id="3.2.1.14"/>
    </reaction>
</comment>